<dbReference type="CDD" id="cd07783">
    <property type="entry name" value="ASKHA_NBD_FGGY_SePSK_AtXK1-like"/>
    <property type="match status" value="1"/>
</dbReference>
<protein>
    <submittedName>
        <fullName evidence="5">Sugar (Pentulose or hexulose) kinase</fullName>
    </submittedName>
</protein>
<name>A0ABS4ETX9_9HYPH</name>
<organism evidence="5 6">
    <name type="scientific">Rhizobium herbae</name>
    <dbReference type="NCBI Taxonomy" id="508661"/>
    <lineage>
        <taxon>Bacteria</taxon>
        <taxon>Pseudomonadati</taxon>
        <taxon>Pseudomonadota</taxon>
        <taxon>Alphaproteobacteria</taxon>
        <taxon>Hyphomicrobiales</taxon>
        <taxon>Rhizobiaceae</taxon>
        <taxon>Rhizobium/Agrobacterium group</taxon>
        <taxon>Rhizobium</taxon>
    </lineage>
</organism>
<dbReference type="Pfam" id="PF02782">
    <property type="entry name" value="FGGY_C"/>
    <property type="match status" value="1"/>
</dbReference>
<proteinExistence type="inferred from homology"/>
<dbReference type="EMBL" id="JAGGJV010000010">
    <property type="protein sequence ID" value="MBP1861380.1"/>
    <property type="molecule type" value="Genomic_DNA"/>
</dbReference>
<feature type="domain" description="Carbohydrate kinase FGGY C-terminal" evidence="4">
    <location>
        <begin position="248"/>
        <end position="422"/>
    </location>
</feature>
<gene>
    <name evidence="5" type="ORF">J2Z75_004909</name>
</gene>
<evidence type="ECO:0000256" key="3">
    <source>
        <dbReference type="ARBA" id="ARBA00022777"/>
    </source>
</evidence>
<dbReference type="PANTHER" id="PTHR10196:SF80">
    <property type="entry name" value="D-RIBULOSE KINASE"/>
    <property type="match status" value="1"/>
</dbReference>
<dbReference type="Gene3D" id="3.30.420.40">
    <property type="match status" value="2"/>
</dbReference>
<evidence type="ECO:0000259" key="4">
    <source>
        <dbReference type="Pfam" id="PF02782"/>
    </source>
</evidence>
<comment type="similarity">
    <text evidence="1">Belongs to the FGGY kinase family.</text>
</comment>
<evidence type="ECO:0000256" key="2">
    <source>
        <dbReference type="ARBA" id="ARBA00022679"/>
    </source>
</evidence>
<dbReference type="InterPro" id="IPR018485">
    <property type="entry name" value="FGGY_C"/>
</dbReference>
<accession>A0ABS4ETX9</accession>
<dbReference type="SUPFAM" id="SSF53067">
    <property type="entry name" value="Actin-like ATPase domain"/>
    <property type="match status" value="2"/>
</dbReference>
<dbReference type="PANTHER" id="PTHR10196">
    <property type="entry name" value="SUGAR KINASE"/>
    <property type="match status" value="1"/>
</dbReference>
<dbReference type="InterPro" id="IPR043129">
    <property type="entry name" value="ATPase_NBD"/>
</dbReference>
<sequence>MMTNTANAPLVIGIDIGTSGARAVAMDLGFNIVASGSSKLVDFSDDHRDPIVWWKAVQTAFFQVLEAIDRPQVRAIAIDGTSGTMLPVSADGAPLAVPMMYNDPVDDVDILARIASHAPKESAAHGATSGLAKVLTFQSIPDIFRILHQADWLAGHFTGLYSVSDENNALKTGYDPVSRSWPEWIGRTGAGMDVLPDVLPAGAPIAGISVAAAEAFGLPISTIIVAGTTDGCASFLATGADQPGDAVSALGTTLTVKMLSDRPLFAPEYGLYSHRFGDMWLAGGASNTGGVVLSAHFGNDRIAALSTEIDPSTDTGLDYYPLTRDGERFPVNDPAMKPRMSPRPESDAEFLKAIFEGIAGVEAIAYQRLGSLGSPALRSVRTVGGGAQNAVWTAIRNRKIPVPFLPVVSEEAAAGTARLALIGAKSAGVL</sequence>
<evidence type="ECO:0000313" key="5">
    <source>
        <dbReference type="EMBL" id="MBP1861380.1"/>
    </source>
</evidence>
<evidence type="ECO:0000313" key="6">
    <source>
        <dbReference type="Proteomes" id="UP000823786"/>
    </source>
</evidence>
<keyword evidence="6" id="KW-1185">Reference proteome</keyword>
<reference evidence="5 6" key="1">
    <citation type="submission" date="2021-03" db="EMBL/GenBank/DDBJ databases">
        <title>Genomic Encyclopedia of Type Strains, Phase IV (KMG-IV): sequencing the most valuable type-strain genomes for metagenomic binning, comparative biology and taxonomic classification.</title>
        <authorList>
            <person name="Goeker M."/>
        </authorList>
    </citation>
    <scope>NUCLEOTIDE SEQUENCE [LARGE SCALE GENOMIC DNA]</scope>
    <source>
        <strain evidence="5 6">DSM 26427</strain>
    </source>
</reference>
<comment type="caution">
    <text evidence="5">The sequence shown here is derived from an EMBL/GenBank/DDBJ whole genome shotgun (WGS) entry which is preliminary data.</text>
</comment>
<keyword evidence="2" id="KW-0808">Transferase</keyword>
<dbReference type="Proteomes" id="UP000823786">
    <property type="component" value="Unassembled WGS sequence"/>
</dbReference>
<evidence type="ECO:0000256" key="1">
    <source>
        <dbReference type="ARBA" id="ARBA00009156"/>
    </source>
</evidence>
<keyword evidence="3 5" id="KW-0418">Kinase</keyword>
<dbReference type="GO" id="GO:0016301">
    <property type="term" value="F:kinase activity"/>
    <property type="evidence" value="ECO:0007669"/>
    <property type="project" value="UniProtKB-KW"/>
</dbReference>